<dbReference type="SUPFAM" id="SSF47917">
    <property type="entry name" value="C-terminal domain of alpha and beta subunits of F1 ATP synthase"/>
    <property type="match status" value="1"/>
</dbReference>
<evidence type="ECO:0000256" key="5">
    <source>
        <dbReference type="ARBA" id="ARBA00022741"/>
    </source>
</evidence>
<comment type="function">
    <text evidence="14">Produces ATP from ADP in the presence of a proton gradient across the membrane. The catalytic sites are hosted primarily by the beta subunits.</text>
</comment>
<dbReference type="Pfam" id="PF00006">
    <property type="entry name" value="ATP-synt_ab"/>
    <property type="match status" value="1"/>
</dbReference>
<dbReference type="GO" id="GO:0046933">
    <property type="term" value="F:proton-transporting ATP synthase activity, rotational mechanism"/>
    <property type="evidence" value="ECO:0007669"/>
    <property type="project" value="UniProtKB-UniRule"/>
</dbReference>
<dbReference type="Gene3D" id="1.10.1140.10">
    <property type="entry name" value="Bovine Mitochondrial F1-atpase, Atp Synthase Beta Chain, Chain D, domain 3"/>
    <property type="match status" value="1"/>
</dbReference>
<keyword evidence="10 14" id="KW-0472">Membrane</keyword>
<evidence type="ECO:0000256" key="12">
    <source>
        <dbReference type="ARBA" id="ARBA00023310"/>
    </source>
</evidence>
<dbReference type="InterPro" id="IPR004100">
    <property type="entry name" value="ATPase_F1/V1/A1_a/bsu_N"/>
</dbReference>
<dbReference type="GO" id="GO:0005886">
    <property type="term" value="C:plasma membrane"/>
    <property type="evidence" value="ECO:0007669"/>
    <property type="project" value="UniProtKB-SubCell"/>
</dbReference>
<proteinExistence type="inferred from homology"/>
<keyword evidence="17" id="KW-1185">Reference proteome</keyword>
<dbReference type="InterPro" id="IPR003593">
    <property type="entry name" value="AAA+_ATPase"/>
</dbReference>
<dbReference type="CDD" id="cd18115">
    <property type="entry name" value="ATP-synt_F1_beta_N"/>
    <property type="match status" value="1"/>
</dbReference>
<dbReference type="Pfam" id="PF22919">
    <property type="entry name" value="ATP-synt_VA_C"/>
    <property type="match status" value="1"/>
</dbReference>
<keyword evidence="6 14" id="KW-0375">Hydrogen ion transport</keyword>
<evidence type="ECO:0000256" key="11">
    <source>
        <dbReference type="ARBA" id="ARBA00023196"/>
    </source>
</evidence>
<dbReference type="Pfam" id="PF02874">
    <property type="entry name" value="ATP-synt_ab_N"/>
    <property type="match status" value="1"/>
</dbReference>
<dbReference type="FunFam" id="3.40.50.300:FF:000004">
    <property type="entry name" value="ATP synthase subunit beta"/>
    <property type="match status" value="1"/>
</dbReference>
<dbReference type="PANTHER" id="PTHR15184:SF71">
    <property type="entry name" value="ATP SYNTHASE SUBUNIT BETA, MITOCHONDRIAL"/>
    <property type="match status" value="1"/>
</dbReference>
<dbReference type="RefSeq" id="WP_126772410.1">
    <property type="nucleotide sequence ID" value="NZ_JANQBU010000001.1"/>
</dbReference>
<feature type="binding site" evidence="14">
    <location>
        <begin position="151"/>
        <end position="158"/>
    </location>
    <ligand>
        <name>ATP</name>
        <dbReference type="ChEBI" id="CHEBI:30616"/>
    </ligand>
</feature>
<dbReference type="EMBL" id="PIPX01000001">
    <property type="protein sequence ID" value="RUO56814.1"/>
    <property type="molecule type" value="Genomic_DNA"/>
</dbReference>
<evidence type="ECO:0000256" key="7">
    <source>
        <dbReference type="ARBA" id="ARBA00022840"/>
    </source>
</evidence>
<keyword evidence="7 14" id="KW-0067">ATP-binding</keyword>
<evidence type="ECO:0000256" key="13">
    <source>
        <dbReference type="ARBA" id="ARBA00024342"/>
    </source>
</evidence>
<feature type="domain" description="AAA+ ATPase" evidence="15">
    <location>
        <begin position="143"/>
        <end position="328"/>
    </location>
</feature>
<dbReference type="EC" id="7.1.2.2" evidence="14"/>
<organism evidence="16 17">
    <name type="scientific">Pseudidiomarina homiensis</name>
    <dbReference type="NCBI Taxonomy" id="364198"/>
    <lineage>
        <taxon>Bacteria</taxon>
        <taxon>Pseudomonadati</taxon>
        <taxon>Pseudomonadota</taxon>
        <taxon>Gammaproteobacteria</taxon>
        <taxon>Alteromonadales</taxon>
        <taxon>Idiomarinaceae</taxon>
        <taxon>Pseudidiomarina</taxon>
    </lineage>
</organism>
<dbReference type="InterPro" id="IPR005722">
    <property type="entry name" value="ATP_synth_F1_bsu"/>
</dbReference>
<dbReference type="PANTHER" id="PTHR15184">
    <property type="entry name" value="ATP SYNTHASE"/>
    <property type="match status" value="1"/>
</dbReference>
<evidence type="ECO:0000256" key="1">
    <source>
        <dbReference type="ARBA" id="ARBA00004170"/>
    </source>
</evidence>
<gene>
    <name evidence="14 16" type="primary">atpD</name>
    <name evidence="16" type="ORF">CWI70_08795</name>
</gene>
<dbReference type="InterPro" id="IPR027417">
    <property type="entry name" value="P-loop_NTPase"/>
</dbReference>
<keyword evidence="12 14" id="KW-0066">ATP synthesis</keyword>
<accession>A0A432Y767</accession>
<comment type="similarity">
    <text evidence="13">Belongs to the ATPase alpha/beta chains family. T3SS ATPase subfamily.</text>
</comment>
<evidence type="ECO:0000313" key="16">
    <source>
        <dbReference type="EMBL" id="RUO56814.1"/>
    </source>
</evidence>
<keyword evidence="3 14" id="KW-1003">Cell membrane</keyword>
<comment type="subcellular location">
    <subcellularLocation>
        <location evidence="14">Cell membrane</location>
        <topology evidence="14">Peripheral membrane protein</topology>
    </subcellularLocation>
    <subcellularLocation>
        <location evidence="1">Membrane</location>
        <topology evidence="1">Peripheral membrane protein</topology>
    </subcellularLocation>
</comment>
<evidence type="ECO:0000256" key="10">
    <source>
        <dbReference type="ARBA" id="ARBA00023136"/>
    </source>
</evidence>
<dbReference type="SUPFAM" id="SSF52540">
    <property type="entry name" value="P-loop containing nucleoside triphosphate hydrolases"/>
    <property type="match status" value="1"/>
</dbReference>
<dbReference type="InterPro" id="IPR055190">
    <property type="entry name" value="ATP-synt_VA_C"/>
</dbReference>
<keyword evidence="4" id="KW-0997">Cell inner membrane</keyword>
<comment type="catalytic activity">
    <reaction evidence="14">
        <text>ATP + H2O + 4 H(+)(in) = ADP + phosphate + 5 H(+)(out)</text>
        <dbReference type="Rhea" id="RHEA:57720"/>
        <dbReference type="ChEBI" id="CHEBI:15377"/>
        <dbReference type="ChEBI" id="CHEBI:15378"/>
        <dbReference type="ChEBI" id="CHEBI:30616"/>
        <dbReference type="ChEBI" id="CHEBI:43474"/>
        <dbReference type="ChEBI" id="CHEBI:456216"/>
        <dbReference type="EC" id="7.1.2.2"/>
    </reaction>
</comment>
<evidence type="ECO:0000313" key="17">
    <source>
        <dbReference type="Proteomes" id="UP000287649"/>
    </source>
</evidence>
<dbReference type="CDD" id="cd01133">
    <property type="entry name" value="F1-ATPase_beta_CD"/>
    <property type="match status" value="1"/>
</dbReference>
<evidence type="ECO:0000256" key="3">
    <source>
        <dbReference type="ARBA" id="ARBA00022475"/>
    </source>
</evidence>
<dbReference type="HAMAP" id="MF_01347">
    <property type="entry name" value="ATP_synth_beta_bact"/>
    <property type="match status" value="1"/>
</dbReference>
<keyword evidence="5 14" id="KW-0547">Nucleotide-binding</keyword>
<dbReference type="InterPro" id="IPR050053">
    <property type="entry name" value="ATPase_alpha/beta_chains"/>
</dbReference>
<dbReference type="Gene3D" id="3.40.50.300">
    <property type="entry name" value="P-loop containing nucleotide triphosphate hydrolases"/>
    <property type="match status" value="1"/>
</dbReference>
<dbReference type="InterPro" id="IPR000194">
    <property type="entry name" value="ATPase_F1/V1/A1_a/bsu_nucl-bd"/>
</dbReference>
<evidence type="ECO:0000256" key="14">
    <source>
        <dbReference type="HAMAP-Rule" id="MF_01347"/>
    </source>
</evidence>
<keyword evidence="8 14" id="KW-1278">Translocase</keyword>
<dbReference type="AlphaFoldDB" id="A0A432Y767"/>
<evidence type="ECO:0000256" key="8">
    <source>
        <dbReference type="ARBA" id="ARBA00022967"/>
    </source>
</evidence>
<dbReference type="CDD" id="cd18110">
    <property type="entry name" value="ATP-synt_F1_beta_C"/>
    <property type="match status" value="1"/>
</dbReference>
<dbReference type="NCBIfam" id="TIGR01039">
    <property type="entry name" value="atpD"/>
    <property type="match status" value="1"/>
</dbReference>
<name>A0A432Y767_9GAMM</name>
<dbReference type="OrthoDB" id="9801639at2"/>
<dbReference type="InterPro" id="IPR020003">
    <property type="entry name" value="ATPase_a/bsu_AS"/>
</dbReference>
<dbReference type="InterPro" id="IPR024034">
    <property type="entry name" value="ATPase_F1/V1_b/a_C"/>
</dbReference>
<evidence type="ECO:0000256" key="9">
    <source>
        <dbReference type="ARBA" id="ARBA00023065"/>
    </source>
</evidence>
<keyword evidence="11 14" id="KW-0139">CF(1)</keyword>
<dbReference type="SMART" id="SM00382">
    <property type="entry name" value="AAA"/>
    <property type="match status" value="1"/>
</dbReference>
<keyword evidence="2 14" id="KW-0813">Transport</keyword>
<dbReference type="GO" id="GO:0045259">
    <property type="term" value="C:proton-transporting ATP synthase complex"/>
    <property type="evidence" value="ECO:0007669"/>
    <property type="project" value="UniProtKB-KW"/>
</dbReference>
<dbReference type="InterPro" id="IPR036121">
    <property type="entry name" value="ATPase_F1/V1/A1_a/bsu_N_sf"/>
</dbReference>
<dbReference type="SUPFAM" id="SSF50615">
    <property type="entry name" value="N-terminal domain of alpha and beta subunits of F1 ATP synthase"/>
    <property type="match status" value="1"/>
</dbReference>
<dbReference type="GO" id="GO:0005524">
    <property type="term" value="F:ATP binding"/>
    <property type="evidence" value="ECO:0007669"/>
    <property type="project" value="UniProtKB-UniRule"/>
</dbReference>
<dbReference type="FunFam" id="1.10.1140.10:FF:000001">
    <property type="entry name" value="ATP synthase subunit beta"/>
    <property type="match status" value="1"/>
</dbReference>
<dbReference type="Gene3D" id="2.40.10.170">
    <property type="match status" value="1"/>
</dbReference>
<evidence type="ECO:0000259" key="15">
    <source>
        <dbReference type="SMART" id="SM00382"/>
    </source>
</evidence>
<protein>
    <recommendedName>
        <fullName evidence="14">ATP synthase subunit beta</fullName>
        <ecNumber evidence="14">7.1.2.2</ecNumber>
    </recommendedName>
    <alternativeName>
        <fullName evidence="14">ATP synthase F1 sector subunit beta</fullName>
    </alternativeName>
    <alternativeName>
        <fullName evidence="14">F-ATPase subunit beta</fullName>
    </alternativeName>
</protein>
<evidence type="ECO:0000256" key="2">
    <source>
        <dbReference type="ARBA" id="ARBA00022448"/>
    </source>
</evidence>
<sequence>MSQGKVVQIIGAVVDFEFPQSSVPKVYDALKVTDGDLKGLTLEVQQQLGGGIVRTIAMGTTDGLRRGITAENTGEPIMVPVGKQTLGRIMNVLGEPIDEAGDVGAEERMSIHRAAPSYEEQSSSTELLETGIKVIDLICPFAKGGKVGLFGGAGVGKTVNMMELIRNIAIEHSGYSVFAGVGERTREGNDFYHEMKDSNVLDKVALVYGQMNEPPGNRLRVALTGLTMAEKFRDEGRDVLFFVDNIYRYTLAGTEVSALLGRMPSAVGYQPTLAEEMGVLQERITSTKTGSITSIQAVYVPADDLTDPSPATTFAHLDATVVLSRDIASLGIYPAVDPLDSTSRQLDPQVIGKEHYDVARGVQSVLQRYKELKDIIAILGMDELSEEDKLTVSRARKIQRFLSQPFFVAEVFTGAPGKYVALKDTIAGFKGILSGDYDDLPEQAFYMVGSIEEAAEKAKKM</sequence>
<reference evidence="17" key="1">
    <citation type="journal article" date="2018" name="Front. Microbiol.">
        <title>Genome-Based Analysis Reveals the Taxonomy and Diversity of the Family Idiomarinaceae.</title>
        <authorList>
            <person name="Liu Y."/>
            <person name="Lai Q."/>
            <person name="Shao Z."/>
        </authorList>
    </citation>
    <scope>NUCLEOTIDE SEQUENCE [LARGE SCALE GENOMIC DNA]</scope>
    <source>
        <strain evidence="17">PO-M2</strain>
    </source>
</reference>
<dbReference type="FunFam" id="2.40.10.170:FF:000003">
    <property type="entry name" value="ATP synthase subunit beta"/>
    <property type="match status" value="1"/>
</dbReference>
<keyword evidence="9 14" id="KW-0406">Ion transport</keyword>
<dbReference type="Proteomes" id="UP000287649">
    <property type="component" value="Unassembled WGS sequence"/>
</dbReference>
<evidence type="ECO:0000256" key="6">
    <source>
        <dbReference type="ARBA" id="ARBA00022781"/>
    </source>
</evidence>
<dbReference type="PROSITE" id="PS00152">
    <property type="entry name" value="ATPASE_ALPHA_BETA"/>
    <property type="match status" value="1"/>
</dbReference>
<comment type="caution">
    <text evidence="16">The sequence shown here is derived from an EMBL/GenBank/DDBJ whole genome shotgun (WGS) entry which is preliminary data.</text>
</comment>
<evidence type="ECO:0000256" key="4">
    <source>
        <dbReference type="ARBA" id="ARBA00022519"/>
    </source>
</evidence>